<protein>
    <submittedName>
        <fullName evidence="1">Uncharacterized protein</fullName>
    </submittedName>
</protein>
<name>A0A7J7SRI3_MYOMY</name>
<reference evidence="1 2" key="1">
    <citation type="journal article" date="2020" name="Nature">
        <title>Six reference-quality genomes reveal evolution of bat adaptations.</title>
        <authorList>
            <person name="Jebb D."/>
            <person name="Huang Z."/>
            <person name="Pippel M."/>
            <person name="Hughes G.M."/>
            <person name="Lavrichenko K."/>
            <person name="Devanna P."/>
            <person name="Winkler S."/>
            <person name="Jermiin L.S."/>
            <person name="Skirmuntt E.C."/>
            <person name="Katzourakis A."/>
            <person name="Burkitt-Gray L."/>
            <person name="Ray D.A."/>
            <person name="Sullivan K.A.M."/>
            <person name="Roscito J.G."/>
            <person name="Kirilenko B.M."/>
            <person name="Davalos L.M."/>
            <person name="Corthals A.P."/>
            <person name="Power M.L."/>
            <person name="Jones G."/>
            <person name="Ransome R.D."/>
            <person name="Dechmann D.K.N."/>
            <person name="Locatelli A.G."/>
            <person name="Puechmaille S.J."/>
            <person name="Fedrigo O."/>
            <person name="Jarvis E.D."/>
            <person name="Hiller M."/>
            <person name="Vernes S.C."/>
            <person name="Myers E.W."/>
            <person name="Teeling E.C."/>
        </authorList>
    </citation>
    <scope>NUCLEOTIDE SEQUENCE [LARGE SCALE GENOMIC DNA]</scope>
    <source>
        <strain evidence="1">MMyoMyo1</strain>
        <tissue evidence="1">Flight muscle</tissue>
    </source>
</reference>
<evidence type="ECO:0000313" key="2">
    <source>
        <dbReference type="Proteomes" id="UP000527355"/>
    </source>
</evidence>
<keyword evidence="2" id="KW-1185">Reference proteome</keyword>
<organism evidence="1 2">
    <name type="scientific">Myotis myotis</name>
    <name type="common">Greater mouse-eared bat</name>
    <name type="synonym">Vespertilio myotis</name>
    <dbReference type="NCBI Taxonomy" id="51298"/>
    <lineage>
        <taxon>Eukaryota</taxon>
        <taxon>Metazoa</taxon>
        <taxon>Chordata</taxon>
        <taxon>Craniata</taxon>
        <taxon>Vertebrata</taxon>
        <taxon>Euteleostomi</taxon>
        <taxon>Mammalia</taxon>
        <taxon>Eutheria</taxon>
        <taxon>Laurasiatheria</taxon>
        <taxon>Chiroptera</taxon>
        <taxon>Yangochiroptera</taxon>
        <taxon>Vespertilionidae</taxon>
        <taxon>Myotis</taxon>
    </lineage>
</organism>
<sequence length="148" mass="16021">MWAAQKMGGEGLPAAPTALHWQCWCQAERGGQPCPRDLLGSRCQGEAQGWLLPHRPSRTCRSCPGRPSRGAPREGSHCTVKTGPACCTAPMHICPPSGLPSFCTDRPSQPRPSHRRREPLSPDLPLIWPLTPWVDGAGERLGCTRAGL</sequence>
<evidence type="ECO:0000313" key="1">
    <source>
        <dbReference type="EMBL" id="KAF6291046.1"/>
    </source>
</evidence>
<dbReference type="AlphaFoldDB" id="A0A7J7SRI3"/>
<accession>A0A7J7SRI3</accession>
<proteinExistence type="predicted"/>
<dbReference type="EMBL" id="JABWUV010000018">
    <property type="protein sequence ID" value="KAF6291046.1"/>
    <property type="molecule type" value="Genomic_DNA"/>
</dbReference>
<comment type="caution">
    <text evidence="1">The sequence shown here is derived from an EMBL/GenBank/DDBJ whole genome shotgun (WGS) entry which is preliminary data.</text>
</comment>
<dbReference type="Proteomes" id="UP000527355">
    <property type="component" value="Unassembled WGS sequence"/>
</dbReference>
<gene>
    <name evidence="1" type="ORF">mMyoMyo1_009416</name>
</gene>